<sequence>MKTKNLQQHAPLFMGIDGGGSHCRVMIQDEQGKTLGQGKGGPANPVYGVQQCKDSIIKATRDALHEAGLDDNAMTRLVVGGGLAGLHLPQMQEQMQAWQHPFAALYLTTDLHAAALGAHQGMDGGVIILGTGFSSLAACKGKLTQVGGYGFPINATCSGAWFGLEAVKAVLLDADGVGLSTSLTQALLETRCATELAEAFMHATATDYAKLAPLVFEQADVGDKVSLGLIQQGAAFINQVIRRLLACGVTRLAMIGGITERIKPWLDPQLVMTVGPALASPQQGAILFAQQSHKQMNKSKEQR</sequence>
<dbReference type="SUPFAM" id="SSF53067">
    <property type="entry name" value="Actin-like ATPase domain"/>
    <property type="match status" value="2"/>
</dbReference>
<dbReference type="CDD" id="cd24082">
    <property type="entry name" value="ASKHA_NBD_GspK-like"/>
    <property type="match status" value="1"/>
</dbReference>
<reference evidence="2" key="2">
    <citation type="submission" date="2020-09" db="EMBL/GenBank/DDBJ databases">
        <authorList>
            <person name="Sun Q."/>
            <person name="Zhou Y."/>
        </authorList>
    </citation>
    <scope>NUCLEOTIDE SEQUENCE</scope>
    <source>
        <strain evidence="2">CGMCC 1.7086</strain>
    </source>
</reference>
<dbReference type="InterPro" id="IPR002731">
    <property type="entry name" value="ATPase_BadF"/>
</dbReference>
<accession>A0A917YS93</accession>
<dbReference type="PANTHER" id="PTHR43190">
    <property type="entry name" value="N-ACETYL-D-GLUCOSAMINE KINASE"/>
    <property type="match status" value="1"/>
</dbReference>
<dbReference type="RefSeq" id="WP_229702000.1">
    <property type="nucleotide sequence ID" value="NZ_BMLS01000001.1"/>
</dbReference>
<gene>
    <name evidence="2" type="primary">nagK</name>
    <name evidence="2" type="ORF">GCM10010982_05130</name>
</gene>
<evidence type="ECO:0000313" key="3">
    <source>
        <dbReference type="Proteomes" id="UP000606935"/>
    </source>
</evidence>
<dbReference type="InterPro" id="IPR043129">
    <property type="entry name" value="ATPase_NBD"/>
</dbReference>
<dbReference type="Proteomes" id="UP000606935">
    <property type="component" value="Unassembled WGS sequence"/>
</dbReference>
<feature type="domain" description="ATPase BadF/BadG/BcrA/BcrD type" evidence="1">
    <location>
        <begin position="15"/>
        <end position="267"/>
    </location>
</feature>
<dbReference type="PANTHER" id="PTHR43190:SF3">
    <property type="entry name" value="N-ACETYL-D-GLUCOSAMINE KINASE"/>
    <property type="match status" value="1"/>
</dbReference>
<proteinExistence type="predicted"/>
<dbReference type="AlphaFoldDB" id="A0A917YS93"/>
<protein>
    <submittedName>
        <fullName evidence="2">ATPase</fullName>
    </submittedName>
</protein>
<dbReference type="EMBL" id="BMLS01000001">
    <property type="protein sequence ID" value="GGO64811.1"/>
    <property type="molecule type" value="Genomic_DNA"/>
</dbReference>
<dbReference type="Pfam" id="PF01869">
    <property type="entry name" value="BcrAD_BadFG"/>
    <property type="match status" value="1"/>
</dbReference>
<organism evidence="2 3">
    <name type="scientific">Bowmanella pacifica</name>
    <dbReference type="NCBI Taxonomy" id="502051"/>
    <lineage>
        <taxon>Bacteria</taxon>
        <taxon>Pseudomonadati</taxon>
        <taxon>Pseudomonadota</taxon>
        <taxon>Gammaproteobacteria</taxon>
        <taxon>Alteromonadales</taxon>
        <taxon>Alteromonadaceae</taxon>
        <taxon>Bowmanella</taxon>
    </lineage>
</organism>
<name>A0A917YS93_9ALTE</name>
<evidence type="ECO:0000259" key="1">
    <source>
        <dbReference type="Pfam" id="PF01869"/>
    </source>
</evidence>
<dbReference type="Gene3D" id="3.30.420.40">
    <property type="match status" value="2"/>
</dbReference>
<dbReference type="InterPro" id="IPR052519">
    <property type="entry name" value="Euk-type_GlcNAc_Kinase"/>
</dbReference>
<keyword evidence="3" id="KW-1185">Reference proteome</keyword>
<reference evidence="2" key="1">
    <citation type="journal article" date="2014" name="Int. J. Syst. Evol. Microbiol.">
        <title>Complete genome sequence of Corynebacterium casei LMG S-19264T (=DSM 44701T), isolated from a smear-ripened cheese.</title>
        <authorList>
            <consortium name="US DOE Joint Genome Institute (JGI-PGF)"/>
            <person name="Walter F."/>
            <person name="Albersmeier A."/>
            <person name="Kalinowski J."/>
            <person name="Ruckert C."/>
        </authorList>
    </citation>
    <scope>NUCLEOTIDE SEQUENCE</scope>
    <source>
        <strain evidence="2">CGMCC 1.7086</strain>
    </source>
</reference>
<comment type="caution">
    <text evidence="2">The sequence shown here is derived from an EMBL/GenBank/DDBJ whole genome shotgun (WGS) entry which is preliminary data.</text>
</comment>
<evidence type="ECO:0000313" key="2">
    <source>
        <dbReference type="EMBL" id="GGO64811.1"/>
    </source>
</evidence>